<sequence length="120" mass="12457">MSKAAASVARAVAWPAAGLGVWAAHFGAIYAIHAFACERGFAGEQLFGIPWVMAMILGVTILALLMLGLLFWLGYPGGALTQGGEAEPRFTLWFGAIACVVSAFAVVFQAAPAMVLPPCS</sequence>
<gene>
    <name evidence="2" type="ORF">J8J14_06505</name>
</gene>
<protein>
    <submittedName>
        <fullName evidence="2">Uncharacterized protein</fullName>
    </submittedName>
</protein>
<evidence type="ECO:0000256" key="1">
    <source>
        <dbReference type="SAM" id="Phobius"/>
    </source>
</evidence>
<evidence type="ECO:0000313" key="2">
    <source>
        <dbReference type="EMBL" id="MBP0444427.1"/>
    </source>
</evidence>
<reference evidence="2 3" key="1">
    <citation type="submission" date="2021-03" db="EMBL/GenBank/DDBJ databases">
        <authorList>
            <person name="So Y."/>
        </authorList>
    </citation>
    <scope>NUCLEOTIDE SEQUENCE [LARGE SCALE GENOMIC DNA]</scope>
    <source>
        <strain evidence="2 3">SSH11</strain>
    </source>
</reference>
<dbReference type="RefSeq" id="WP_209378666.1">
    <property type="nucleotide sequence ID" value="NZ_JAGIZB010000005.1"/>
</dbReference>
<keyword evidence="3" id="KW-1185">Reference proteome</keyword>
<keyword evidence="1" id="KW-0472">Membrane</keyword>
<accession>A0ABS4ABP0</accession>
<feature type="transmembrane region" description="Helical" evidence="1">
    <location>
        <begin position="48"/>
        <end position="72"/>
    </location>
</feature>
<keyword evidence="1" id="KW-1133">Transmembrane helix</keyword>
<keyword evidence="1" id="KW-0812">Transmembrane</keyword>
<dbReference type="EMBL" id="JAGIZB010000005">
    <property type="protein sequence ID" value="MBP0444427.1"/>
    <property type="molecule type" value="Genomic_DNA"/>
</dbReference>
<organism evidence="2 3">
    <name type="scientific">Pararoseomonas baculiformis</name>
    <dbReference type="NCBI Taxonomy" id="2820812"/>
    <lineage>
        <taxon>Bacteria</taxon>
        <taxon>Pseudomonadati</taxon>
        <taxon>Pseudomonadota</taxon>
        <taxon>Alphaproteobacteria</taxon>
        <taxon>Acetobacterales</taxon>
        <taxon>Acetobacteraceae</taxon>
        <taxon>Pararoseomonas</taxon>
    </lineage>
</organism>
<dbReference type="Proteomes" id="UP000681594">
    <property type="component" value="Unassembled WGS sequence"/>
</dbReference>
<comment type="caution">
    <text evidence="2">The sequence shown here is derived from an EMBL/GenBank/DDBJ whole genome shotgun (WGS) entry which is preliminary data.</text>
</comment>
<proteinExistence type="predicted"/>
<feature type="transmembrane region" description="Helical" evidence="1">
    <location>
        <begin position="92"/>
        <end position="116"/>
    </location>
</feature>
<feature type="transmembrane region" description="Helical" evidence="1">
    <location>
        <begin position="12"/>
        <end position="36"/>
    </location>
</feature>
<evidence type="ECO:0000313" key="3">
    <source>
        <dbReference type="Proteomes" id="UP000681594"/>
    </source>
</evidence>
<name>A0ABS4ABP0_9PROT</name>